<keyword evidence="2" id="KW-0812">Transmembrane</keyword>
<feature type="domain" description="VTT" evidence="3">
    <location>
        <begin position="127"/>
        <end position="244"/>
    </location>
</feature>
<dbReference type="InterPro" id="IPR032816">
    <property type="entry name" value="VTT_dom"/>
</dbReference>
<feature type="transmembrane region" description="Helical" evidence="2">
    <location>
        <begin position="69"/>
        <end position="88"/>
    </location>
</feature>
<feature type="transmembrane region" description="Helical" evidence="2">
    <location>
        <begin position="194"/>
        <end position="217"/>
    </location>
</feature>
<evidence type="ECO:0000256" key="1">
    <source>
        <dbReference type="ARBA" id="ARBA00010792"/>
    </source>
</evidence>
<dbReference type="Pfam" id="PF09335">
    <property type="entry name" value="VTT_dom"/>
    <property type="match status" value="1"/>
</dbReference>
<reference evidence="5" key="1">
    <citation type="journal article" date="2019" name="Int. J. Syst. Evol. Microbiol.">
        <title>The Global Catalogue of Microorganisms (GCM) 10K type strain sequencing project: providing services to taxonomists for standard genome sequencing and annotation.</title>
        <authorList>
            <consortium name="The Broad Institute Genomics Platform"/>
            <consortium name="The Broad Institute Genome Sequencing Center for Infectious Disease"/>
            <person name="Wu L."/>
            <person name="Ma J."/>
        </authorList>
    </citation>
    <scope>NUCLEOTIDE SEQUENCE [LARGE SCALE GENOMIC DNA]</scope>
    <source>
        <strain evidence="5">CGMCC 1.14993</strain>
    </source>
</reference>
<dbReference type="PANTHER" id="PTHR42709">
    <property type="entry name" value="ALKALINE PHOSPHATASE LIKE PROTEIN"/>
    <property type="match status" value="1"/>
</dbReference>
<name>A0A8J3F0V1_9BACI</name>
<keyword evidence="2" id="KW-1133">Transmembrane helix</keyword>
<protein>
    <recommendedName>
        <fullName evidence="3">VTT domain-containing protein</fullName>
    </recommendedName>
</protein>
<comment type="similarity">
    <text evidence="1">Belongs to the DedA family.</text>
</comment>
<feature type="transmembrane region" description="Helical" evidence="2">
    <location>
        <begin position="256"/>
        <end position="274"/>
    </location>
</feature>
<evidence type="ECO:0000313" key="5">
    <source>
        <dbReference type="Proteomes" id="UP000626244"/>
    </source>
</evidence>
<keyword evidence="5" id="KW-1185">Reference proteome</keyword>
<evidence type="ECO:0000259" key="3">
    <source>
        <dbReference type="Pfam" id="PF09335"/>
    </source>
</evidence>
<evidence type="ECO:0000313" key="4">
    <source>
        <dbReference type="EMBL" id="GGI18290.1"/>
    </source>
</evidence>
<dbReference type="EMBL" id="BMHB01000006">
    <property type="protein sequence ID" value="GGI18290.1"/>
    <property type="molecule type" value="Genomic_DNA"/>
</dbReference>
<sequence length="293" mass="32682">MRNKNINIMKELFIHIVIASLAIYLLFNFLPTIVTVYKVIFTLTIIGICFLDAYLVLSNNTKLLKLTKIALSIVLLCIVIVILIYYITKFLVFADMYGIEQILIDHKSIAKLLFFSICFLQPIILPLPEAVTLPAGSAVLGSFEGALFGFLGSVLGIIVMYFIARIGGLKLVSKLIKEKHLKSYQEYVSKNETIILTLMFIIPILPDEIICVGAGISKVSFKRFIFIALLAKLVTSSLLAYSVYLAKLFSLSTTQLVIASSIIVTIIFLLSIFIKKLLKKSNSEEVYMTSQGD</sequence>
<feature type="transmembrane region" description="Helical" evidence="2">
    <location>
        <begin position="36"/>
        <end position="57"/>
    </location>
</feature>
<feature type="transmembrane region" description="Helical" evidence="2">
    <location>
        <begin position="12"/>
        <end position="30"/>
    </location>
</feature>
<organism evidence="4 5">
    <name type="scientific">Gottfriedia solisilvae</name>
    <dbReference type="NCBI Taxonomy" id="1516104"/>
    <lineage>
        <taxon>Bacteria</taxon>
        <taxon>Bacillati</taxon>
        <taxon>Bacillota</taxon>
        <taxon>Bacilli</taxon>
        <taxon>Bacillales</taxon>
        <taxon>Bacillaceae</taxon>
        <taxon>Gottfriedia</taxon>
    </lineage>
</organism>
<dbReference type="AlphaFoldDB" id="A0A8J3F0V1"/>
<dbReference type="InterPro" id="IPR051311">
    <property type="entry name" value="DedA_domain"/>
</dbReference>
<feature type="transmembrane region" description="Helical" evidence="2">
    <location>
        <begin position="224"/>
        <end position="244"/>
    </location>
</feature>
<evidence type="ECO:0000256" key="2">
    <source>
        <dbReference type="SAM" id="Phobius"/>
    </source>
</evidence>
<gene>
    <name evidence="4" type="ORF">GCM10007380_42180</name>
</gene>
<feature type="transmembrane region" description="Helical" evidence="2">
    <location>
        <begin position="108"/>
        <end position="127"/>
    </location>
</feature>
<dbReference type="RefSeq" id="WP_430510775.1">
    <property type="nucleotide sequence ID" value="NZ_JBNKIJ010000012.1"/>
</dbReference>
<keyword evidence="2" id="KW-0472">Membrane</keyword>
<accession>A0A8J3F0V1</accession>
<comment type="caution">
    <text evidence="4">The sequence shown here is derived from an EMBL/GenBank/DDBJ whole genome shotgun (WGS) entry which is preliminary data.</text>
</comment>
<proteinExistence type="inferred from homology"/>
<feature type="transmembrane region" description="Helical" evidence="2">
    <location>
        <begin position="139"/>
        <end position="164"/>
    </location>
</feature>
<dbReference type="Proteomes" id="UP000626244">
    <property type="component" value="Unassembled WGS sequence"/>
</dbReference>